<evidence type="ECO:0000313" key="10">
    <source>
        <dbReference type="Proteomes" id="UP000694700"/>
    </source>
</evidence>
<comment type="function">
    <text evidence="7">Glycogenin participates in the glycogen biosynthetic process along with glycogen synthase and glycogen branching enzyme. It catalyzes the formation of a short alpha (1,4)-glucosyl chain covalently attached via a glucose 1-O-tyrosyl linkage to internal tyrosine residues and these chains act as primers for the elongation reaction catalyzed by glycogen synthase.</text>
</comment>
<evidence type="ECO:0000256" key="8">
    <source>
        <dbReference type="SAM" id="MobiDB-lite"/>
    </source>
</evidence>
<evidence type="ECO:0000256" key="1">
    <source>
        <dbReference type="ARBA" id="ARBA00004964"/>
    </source>
</evidence>
<dbReference type="EC" id="2.4.1.186" evidence="4"/>
<dbReference type="InterPro" id="IPR029044">
    <property type="entry name" value="Nucleotide-diphossugar_trans"/>
</dbReference>
<dbReference type="Proteomes" id="UP000694700">
    <property type="component" value="Unplaced"/>
</dbReference>
<feature type="compositionally biased region" description="Low complexity" evidence="8">
    <location>
        <begin position="292"/>
        <end position="305"/>
    </location>
</feature>
<dbReference type="GO" id="GO:0008466">
    <property type="term" value="F:glycogenin glucosyltransferase activity"/>
    <property type="evidence" value="ECO:0007669"/>
    <property type="project" value="UniProtKB-EC"/>
</dbReference>
<dbReference type="Pfam" id="PF01501">
    <property type="entry name" value="Glyco_transf_8"/>
    <property type="match status" value="1"/>
</dbReference>
<dbReference type="Gene3D" id="3.90.550.10">
    <property type="entry name" value="Spore Coat Polysaccharide Biosynthesis Protein SpsA, Chain A"/>
    <property type="match status" value="1"/>
</dbReference>
<evidence type="ECO:0000256" key="4">
    <source>
        <dbReference type="ARBA" id="ARBA00038934"/>
    </source>
</evidence>
<comment type="pathway">
    <text evidence="1">Glycan biosynthesis; glycogen biosynthesis.</text>
</comment>
<comment type="similarity">
    <text evidence="3">Belongs to the glycosyltransferase 8 family. Glycogenin subfamily.</text>
</comment>
<dbReference type="Ensembl" id="ENSCCRT00015043115.1">
    <property type="protein sequence ID" value="ENSCCRP00015041701.1"/>
    <property type="gene ID" value="ENSCCRG00015017348.1"/>
</dbReference>
<dbReference type="SUPFAM" id="SSF53448">
    <property type="entry name" value="Nucleotide-diphospho-sugar transferases"/>
    <property type="match status" value="1"/>
</dbReference>
<evidence type="ECO:0000313" key="9">
    <source>
        <dbReference type="Ensembl" id="ENSCCRP00015041701.1"/>
    </source>
</evidence>
<dbReference type="GO" id="GO:0005978">
    <property type="term" value="P:glycogen biosynthetic process"/>
    <property type="evidence" value="ECO:0007669"/>
    <property type="project" value="UniProtKB-KW"/>
</dbReference>
<dbReference type="AlphaFoldDB" id="A0A8C1UTA9"/>
<sequence length="335" mass="36604">MAEQAFVTLATNDSYARGAMVLGKSLRNHKTSKKLVVLIGPHVSDQSRYNMLNSASIVLQIFDLCRKQKEMFLNVFRAVLHKIFDEVRLVDVLDSGDTAHLAMMKRPDLGVTFTKLHCWTLTHYSKCVFMDADTLVSLHHDFKPVKVVPCQNMHEIFIMWFVCPESTPPVVPKSRPPSTAHPGPPPFIAHPSPPVANVANQKDINVASPKDVNMASQKDVNVASPRDVNVTSLPTPKLTPVPAPCKRLTELPPVSAHAPEFAPVLTQTTSFPPNPEEETRGEEKGVGPGPRVCSSVSPVPEQSPVRAPDPQYSPVRAPVSELSTGWAPVSELSPG</sequence>
<evidence type="ECO:0000256" key="7">
    <source>
        <dbReference type="ARBA" id="ARBA00049637"/>
    </source>
</evidence>
<protein>
    <recommendedName>
        <fullName evidence="4">glycogenin glucosyltransferase</fullName>
        <ecNumber evidence="4">2.4.1.186</ecNumber>
    </recommendedName>
</protein>
<evidence type="ECO:0000256" key="5">
    <source>
        <dbReference type="ARBA" id="ARBA00047374"/>
    </source>
</evidence>
<evidence type="ECO:0000256" key="6">
    <source>
        <dbReference type="ARBA" id="ARBA00047924"/>
    </source>
</evidence>
<feature type="compositionally biased region" description="Pro residues" evidence="8">
    <location>
        <begin position="182"/>
        <end position="191"/>
    </location>
</feature>
<dbReference type="InterPro" id="IPR002495">
    <property type="entry name" value="Glyco_trans_8"/>
</dbReference>
<dbReference type="InterPro" id="IPR050587">
    <property type="entry name" value="GNT1/Glycosyltrans_8"/>
</dbReference>
<comment type="catalytic activity">
    <reaction evidence="5">
        <text>[1,4-alpha-D-glucosyl](n)-L-tyrosyl-[glycogenin] + UDP-alpha-D-glucose = [1,4-alpha-D-glucosyl](n+1)-L-tyrosyl-[glycogenin] + UDP + H(+)</text>
        <dbReference type="Rhea" id="RHEA:56560"/>
        <dbReference type="Rhea" id="RHEA-COMP:14606"/>
        <dbReference type="Rhea" id="RHEA-COMP:14607"/>
        <dbReference type="ChEBI" id="CHEBI:15378"/>
        <dbReference type="ChEBI" id="CHEBI:58223"/>
        <dbReference type="ChEBI" id="CHEBI:58885"/>
        <dbReference type="ChEBI" id="CHEBI:140574"/>
        <dbReference type="EC" id="2.4.1.186"/>
    </reaction>
    <physiologicalReaction direction="left-to-right" evidence="5">
        <dbReference type="Rhea" id="RHEA:56561"/>
    </physiologicalReaction>
</comment>
<reference evidence="9" key="1">
    <citation type="submission" date="2025-08" db="UniProtKB">
        <authorList>
            <consortium name="Ensembl"/>
        </authorList>
    </citation>
    <scope>IDENTIFICATION</scope>
</reference>
<evidence type="ECO:0000256" key="2">
    <source>
        <dbReference type="ARBA" id="ARBA00023056"/>
    </source>
</evidence>
<accession>A0A8C1UTA9</accession>
<name>A0A8C1UTA9_CYPCA</name>
<proteinExistence type="inferred from homology"/>
<feature type="region of interest" description="Disordered" evidence="8">
    <location>
        <begin position="171"/>
        <end position="191"/>
    </location>
</feature>
<comment type="catalytic activity">
    <reaction evidence="6">
        <text>L-tyrosyl-[glycogenin] + UDP-alpha-D-glucose = alpha-D-glucosyl-L-tyrosyl-[glycogenin] + UDP + H(+)</text>
        <dbReference type="Rhea" id="RHEA:23360"/>
        <dbReference type="Rhea" id="RHEA-COMP:14604"/>
        <dbReference type="Rhea" id="RHEA-COMP:14605"/>
        <dbReference type="ChEBI" id="CHEBI:15378"/>
        <dbReference type="ChEBI" id="CHEBI:46858"/>
        <dbReference type="ChEBI" id="CHEBI:58223"/>
        <dbReference type="ChEBI" id="CHEBI:58885"/>
        <dbReference type="ChEBI" id="CHEBI:140573"/>
        <dbReference type="EC" id="2.4.1.186"/>
    </reaction>
    <physiologicalReaction direction="left-to-right" evidence="6">
        <dbReference type="Rhea" id="RHEA:23361"/>
    </physiologicalReaction>
</comment>
<organism evidence="9 10">
    <name type="scientific">Cyprinus carpio</name>
    <name type="common">Common carp</name>
    <dbReference type="NCBI Taxonomy" id="7962"/>
    <lineage>
        <taxon>Eukaryota</taxon>
        <taxon>Metazoa</taxon>
        <taxon>Chordata</taxon>
        <taxon>Craniata</taxon>
        <taxon>Vertebrata</taxon>
        <taxon>Euteleostomi</taxon>
        <taxon>Actinopterygii</taxon>
        <taxon>Neopterygii</taxon>
        <taxon>Teleostei</taxon>
        <taxon>Ostariophysi</taxon>
        <taxon>Cypriniformes</taxon>
        <taxon>Cyprinidae</taxon>
        <taxon>Cyprininae</taxon>
        <taxon>Cyprinus</taxon>
    </lineage>
</organism>
<keyword evidence="2" id="KW-0320">Glycogen biosynthesis</keyword>
<evidence type="ECO:0000256" key="3">
    <source>
        <dbReference type="ARBA" id="ARBA00038162"/>
    </source>
</evidence>
<dbReference type="PANTHER" id="PTHR11183">
    <property type="entry name" value="GLYCOGENIN SUBFAMILY MEMBER"/>
    <property type="match status" value="1"/>
</dbReference>
<feature type="region of interest" description="Disordered" evidence="8">
    <location>
        <begin position="265"/>
        <end position="335"/>
    </location>
</feature>